<feature type="transmembrane region" description="Helical" evidence="3">
    <location>
        <begin position="91"/>
        <end position="111"/>
    </location>
</feature>
<dbReference type="CDD" id="cd17394">
    <property type="entry name" value="MFS_FucP_like"/>
    <property type="match status" value="1"/>
</dbReference>
<feature type="transmembrane region" description="Helical" evidence="3">
    <location>
        <begin position="289"/>
        <end position="308"/>
    </location>
</feature>
<proteinExistence type="predicted"/>
<feature type="transmembrane region" description="Helical" evidence="3">
    <location>
        <begin position="339"/>
        <end position="360"/>
    </location>
</feature>
<dbReference type="Proteomes" id="UP000663834">
    <property type="component" value="Unassembled WGS sequence"/>
</dbReference>
<feature type="transmembrane region" description="Helical" evidence="3">
    <location>
        <begin position="196"/>
        <end position="215"/>
    </location>
</feature>
<evidence type="ECO:0000256" key="2">
    <source>
        <dbReference type="ARBA" id="ARBA00022475"/>
    </source>
</evidence>
<reference evidence="5" key="1">
    <citation type="submission" date="2021-02" db="EMBL/GenBank/DDBJ databases">
        <authorList>
            <person name="Nowell W R."/>
        </authorList>
    </citation>
    <scope>NUCLEOTIDE SEQUENCE</scope>
</reference>
<evidence type="ECO:0000256" key="3">
    <source>
        <dbReference type="SAM" id="Phobius"/>
    </source>
</evidence>
<evidence type="ECO:0000313" key="5">
    <source>
        <dbReference type="EMBL" id="CAF1636355.1"/>
    </source>
</evidence>
<dbReference type="InterPro" id="IPR036259">
    <property type="entry name" value="MFS_trans_sf"/>
</dbReference>
<dbReference type="InterPro" id="IPR050375">
    <property type="entry name" value="MFS_TsgA-like"/>
</dbReference>
<keyword evidence="3" id="KW-1133">Transmembrane helix</keyword>
<dbReference type="GO" id="GO:0005886">
    <property type="term" value="C:plasma membrane"/>
    <property type="evidence" value="ECO:0007669"/>
    <property type="project" value="UniProtKB-SubCell"/>
</dbReference>
<protein>
    <recommendedName>
        <fullName evidence="7">Glucose/galactose transporter</fullName>
    </recommendedName>
</protein>
<dbReference type="SUPFAM" id="SSF103473">
    <property type="entry name" value="MFS general substrate transporter"/>
    <property type="match status" value="1"/>
</dbReference>
<feature type="transmembrane region" description="Helical" evidence="3">
    <location>
        <begin position="372"/>
        <end position="389"/>
    </location>
</feature>
<dbReference type="OrthoDB" id="546893at2759"/>
<keyword evidence="2" id="KW-1003">Cell membrane</keyword>
<dbReference type="EMBL" id="CAJNOW010014917">
    <property type="protein sequence ID" value="CAF1636355.1"/>
    <property type="molecule type" value="Genomic_DNA"/>
</dbReference>
<comment type="subcellular location">
    <subcellularLocation>
        <location evidence="1">Cell inner membrane</location>
        <topology evidence="1">Multi-pass membrane protein</topology>
    </subcellularLocation>
</comment>
<feature type="transmembrane region" description="Helical" evidence="3">
    <location>
        <begin position="401"/>
        <end position="422"/>
    </location>
</feature>
<feature type="transmembrane region" description="Helical" evidence="3">
    <location>
        <begin position="251"/>
        <end position="274"/>
    </location>
</feature>
<feature type="transmembrane region" description="Helical" evidence="3">
    <location>
        <begin position="123"/>
        <end position="144"/>
    </location>
</feature>
<dbReference type="GO" id="GO:0022857">
    <property type="term" value="F:transmembrane transporter activity"/>
    <property type="evidence" value="ECO:0007669"/>
    <property type="project" value="InterPro"/>
</dbReference>
<sequence>MAGGAIVLPSTSNRPYLKGRQLIFPLCLAISLFFLWGFSYGLLDVLNKHFQNVLKITKLESTGLQIVYFGGGYFCFSPIAAELLKRKGYKVTIVLGLALFAIGAIFFWPIAHYSNPKNAKKAFGGFIVCTFVIACGLATLETAANSYATVIGNPKSASMRLQFCQSWNGVASFIGPLIASKLFFSGKNATNLENVKYVYIAVACTAVLVALFFIFTKLPEVITDDEDPAGVMDEAEANSQVKPLWKQYNMIFAFIAQFCYVGAQVTVGSFFINYATENASFTDPQASNLLSYALITFTVGRFVGTALAHFFQADFILFVYAIISIALSAYTSAGRGLPGVIVLIALFFFESLMFPTIFVMGTANLGRHTRRGAGILIMGVSGGAVFPPIQGAIADKYSTRISFLVPMCGFIVVLAYGLFHWIKHGYKVKRIQSTVDVHVVPTPGRKRPSIIISQEIVDTMIETRRKLSHISQTLDTDKTHRFIIRTEHF</sequence>
<evidence type="ECO:0000313" key="6">
    <source>
        <dbReference type="Proteomes" id="UP000663834"/>
    </source>
</evidence>
<name>A0A816DLS9_9BILA</name>
<dbReference type="AlphaFoldDB" id="A0A816DLS9"/>
<feature type="transmembrane region" description="Helical" evidence="3">
    <location>
        <begin position="22"/>
        <end position="43"/>
    </location>
</feature>
<feature type="transmembrane region" description="Helical" evidence="3">
    <location>
        <begin position="63"/>
        <end position="84"/>
    </location>
</feature>
<accession>A0A816DLS9</accession>
<dbReference type="InterPro" id="IPR011701">
    <property type="entry name" value="MFS"/>
</dbReference>
<evidence type="ECO:0000256" key="1">
    <source>
        <dbReference type="ARBA" id="ARBA00004429"/>
    </source>
</evidence>
<organism evidence="5 6">
    <name type="scientific">Rotaria magnacalcarata</name>
    <dbReference type="NCBI Taxonomy" id="392030"/>
    <lineage>
        <taxon>Eukaryota</taxon>
        <taxon>Metazoa</taxon>
        <taxon>Spiralia</taxon>
        <taxon>Gnathifera</taxon>
        <taxon>Rotifera</taxon>
        <taxon>Eurotatoria</taxon>
        <taxon>Bdelloidea</taxon>
        <taxon>Philodinida</taxon>
        <taxon>Philodinidae</taxon>
        <taxon>Rotaria</taxon>
    </lineage>
</organism>
<dbReference type="Gene3D" id="1.20.1250.20">
    <property type="entry name" value="MFS general substrate transporter like domains"/>
    <property type="match status" value="2"/>
</dbReference>
<dbReference type="Pfam" id="PF07690">
    <property type="entry name" value="MFS_1"/>
    <property type="match status" value="1"/>
</dbReference>
<feature type="transmembrane region" description="Helical" evidence="3">
    <location>
        <begin position="165"/>
        <end position="184"/>
    </location>
</feature>
<evidence type="ECO:0008006" key="7">
    <source>
        <dbReference type="Google" id="ProtNLM"/>
    </source>
</evidence>
<comment type="caution">
    <text evidence="5">The sequence shown here is derived from an EMBL/GenBank/DDBJ whole genome shotgun (WGS) entry which is preliminary data.</text>
</comment>
<gene>
    <name evidence="4" type="ORF">CJN711_LOCUS37562</name>
    <name evidence="5" type="ORF">KQP761_LOCUS27147</name>
</gene>
<feature type="transmembrane region" description="Helical" evidence="3">
    <location>
        <begin position="315"/>
        <end position="333"/>
    </location>
</feature>
<dbReference type="PANTHER" id="PTHR43702">
    <property type="entry name" value="L-FUCOSE-PROTON SYMPORTER"/>
    <property type="match status" value="1"/>
</dbReference>
<dbReference type="EMBL" id="CAJNOV010018314">
    <property type="protein sequence ID" value="CAF1618593.1"/>
    <property type="molecule type" value="Genomic_DNA"/>
</dbReference>
<dbReference type="Proteomes" id="UP000663855">
    <property type="component" value="Unassembled WGS sequence"/>
</dbReference>
<keyword evidence="3" id="KW-0812">Transmembrane</keyword>
<evidence type="ECO:0000313" key="4">
    <source>
        <dbReference type="EMBL" id="CAF1618593.1"/>
    </source>
</evidence>
<dbReference type="PANTHER" id="PTHR43702:SF3">
    <property type="entry name" value="PROTEIN TSGA"/>
    <property type="match status" value="1"/>
</dbReference>
<keyword evidence="3" id="KW-0472">Membrane</keyword>